<name>F0WTQ0_9STRA</name>
<dbReference type="GO" id="GO:0005525">
    <property type="term" value="F:GTP binding"/>
    <property type="evidence" value="ECO:0007669"/>
    <property type="project" value="UniProtKB-KW"/>
</dbReference>
<dbReference type="PROSITE" id="PS51721">
    <property type="entry name" value="G_CP"/>
    <property type="match status" value="1"/>
</dbReference>
<reference evidence="8" key="2">
    <citation type="submission" date="2011-02" db="EMBL/GenBank/DDBJ databases">
        <authorList>
            <person name="MacLean D."/>
        </authorList>
    </citation>
    <scope>NUCLEOTIDE SEQUENCE</scope>
</reference>
<dbReference type="InterPro" id="IPR043358">
    <property type="entry name" value="GNL1-like"/>
</dbReference>
<dbReference type="SUPFAM" id="SSF52540">
    <property type="entry name" value="P-loop containing nucleoside triphosphate hydrolases"/>
    <property type="match status" value="1"/>
</dbReference>
<keyword evidence="5" id="KW-0342">GTP-binding</keyword>
<dbReference type="InterPro" id="IPR027417">
    <property type="entry name" value="P-loop_NTPase"/>
</dbReference>
<feature type="region of interest" description="Disordered" evidence="6">
    <location>
        <begin position="1"/>
        <end position="44"/>
    </location>
</feature>
<dbReference type="PANTHER" id="PTHR45709">
    <property type="entry name" value="LARGE SUBUNIT GTPASE 1 HOMOLOG-RELATED"/>
    <property type="match status" value="1"/>
</dbReference>
<reference evidence="8" key="1">
    <citation type="journal article" date="2011" name="PLoS Biol.">
        <title>Gene gain and loss during evolution of obligate parasitism in the white rust pathogen of Arabidopsis thaliana.</title>
        <authorList>
            <person name="Kemen E."/>
            <person name="Gardiner A."/>
            <person name="Schultz-Larsen T."/>
            <person name="Kemen A.C."/>
            <person name="Balmuth A.L."/>
            <person name="Robert-Seilaniantz A."/>
            <person name="Bailey K."/>
            <person name="Holub E."/>
            <person name="Studholme D.J."/>
            <person name="Maclean D."/>
            <person name="Jones J.D."/>
        </authorList>
    </citation>
    <scope>NUCLEOTIDE SEQUENCE</scope>
</reference>
<evidence type="ECO:0000259" key="7">
    <source>
        <dbReference type="PROSITE" id="PS51721"/>
    </source>
</evidence>
<gene>
    <name evidence="8" type="primary">AlNc14C256G9724</name>
    <name evidence="8" type="ORF">ALNC14_108860</name>
</gene>
<organism evidence="8">
    <name type="scientific">Albugo laibachii Nc14</name>
    <dbReference type="NCBI Taxonomy" id="890382"/>
    <lineage>
        <taxon>Eukaryota</taxon>
        <taxon>Sar</taxon>
        <taxon>Stramenopiles</taxon>
        <taxon>Oomycota</taxon>
        <taxon>Peronosporomycetes</taxon>
        <taxon>Albuginales</taxon>
        <taxon>Albuginaceae</taxon>
        <taxon>Albugo</taxon>
    </lineage>
</organism>
<evidence type="ECO:0000313" key="8">
    <source>
        <dbReference type="EMBL" id="CCA24742.1"/>
    </source>
</evidence>
<evidence type="ECO:0000256" key="4">
    <source>
        <dbReference type="ARBA" id="ARBA00022801"/>
    </source>
</evidence>
<keyword evidence="3" id="KW-0547">Nucleotide-binding</keyword>
<dbReference type="CDD" id="cd01857">
    <property type="entry name" value="HSR1_MMR1"/>
    <property type="match status" value="1"/>
</dbReference>
<dbReference type="GO" id="GO:0003924">
    <property type="term" value="F:GTPase activity"/>
    <property type="evidence" value="ECO:0007669"/>
    <property type="project" value="InterPro"/>
</dbReference>
<dbReference type="AlphaFoldDB" id="F0WTQ0"/>
<dbReference type="InterPro" id="IPR006073">
    <property type="entry name" value="GTP-bd"/>
</dbReference>
<feature type="region of interest" description="Disordered" evidence="6">
    <location>
        <begin position="538"/>
        <end position="564"/>
    </location>
</feature>
<dbReference type="EMBL" id="FR824301">
    <property type="protein sequence ID" value="CCA24742.1"/>
    <property type="molecule type" value="Genomic_DNA"/>
</dbReference>
<evidence type="ECO:0000256" key="5">
    <source>
        <dbReference type="ARBA" id="ARBA00023134"/>
    </source>
</evidence>
<dbReference type="Pfam" id="PF01926">
    <property type="entry name" value="MMR_HSR1"/>
    <property type="match status" value="1"/>
</dbReference>
<evidence type="ECO:0000256" key="1">
    <source>
        <dbReference type="ARBA" id="ARBA00004496"/>
    </source>
</evidence>
<protein>
    <submittedName>
        <fullName evidence="8">Large subunit GTPase 1 putative</fullName>
    </submittedName>
</protein>
<dbReference type="InterPro" id="IPR030378">
    <property type="entry name" value="G_CP_dom"/>
</dbReference>
<dbReference type="GO" id="GO:0005829">
    <property type="term" value="C:cytosol"/>
    <property type="evidence" value="ECO:0007669"/>
    <property type="project" value="TreeGrafter"/>
</dbReference>
<keyword evidence="4" id="KW-0378">Hydrolase</keyword>
<evidence type="ECO:0000256" key="2">
    <source>
        <dbReference type="ARBA" id="ARBA00022490"/>
    </source>
</evidence>
<keyword evidence="2" id="KW-0963">Cytoplasm</keyword>
<comment type="subcellular location">
    <subcellularLocation>
        <location evidence="1">Cytoplasm</location>
    </subcellularLocation>
</comment>
<feature type="compositionally biased region" description="Polar residues" evidence="6">
    <location>
        <begin position="17"/>
        <end position="28"/>
    </location>
</feature>
<proteinExistence type="predicted"/>
<feature type="domain" description="CP-type G" evidence="7">
    <location>
        <begin position="161"/>
        <end position="373"/>
    </location>
</feature>
<dbReference type="Gene3D" id="3.40.50.300">
    <property type="entry name" value="P-loop containing nucleotide triphosphate hydrolases"/>
    <property type="match status" value="1"/>
</dbReference>
<accession>F0WTQ0</accession>
<dbReference type="HOGENOM" id="CLU_011072_5_0_1"/>
<evidence type="ECO:0000256" key="3">
    <source>
        <dbReference type="ARBA" id="ARBA00022741"/>
    </source>
</evidence>
<sequence>MSSKKHSHGLGKALIKSQRSSGKQSNVKAQGAGKHVSTRDGGNASNALTSYIEGSSLDDFLATAVLADREFSAIRDRTVLMELGSQPINASASEISCAEVPKMSFQEMKVPRRPSWDASMSAEELNLHEREAFLEWRREIARLESTSGSEVTPFEKNLEVWRQLWHVRERSDVLIQIVDARNPLFYRSKDLDKYAHEEHGTLRTLLVVNKSDFLTSEQRSEWLAHFKKEKIPSLFFSAKLAQDEIDDQVKTDRGNVDVPDQELAFRSDTPNPEDPIKILSRVELLDYLHNIADEILEFVGTRERDKGLIKFGMVGYPNVGKSSVINALLGASTHSHKIQRVAVGATPGKTKHFQTLILSDKIMLCDCPGLVFPSFVNSKAEMYCCGVLPISQLRDHVAPCQLMCQRIPKLVFDRTYGIKVPLLSKLAKEVDPVDVYLLLETYARYRGYTTTGKGGPDTSRAARDLLRDYVNGKLLYCHPPPNASDDEAFDPHAIAAQRFGQNTKAENDSQTESDHDVDIMQEGMECLNFDVAVGPKTELSKRLKRHGRKGRKGRDKNPYEQTDDHVGVTVIPTNAGGKKNRRREKFMAIAST</sequence>
<feature type="compositionally biased region" description="Basic and acidic residues" evidence="6">
    <location>
        <begin position="555"/>
        <end position="564"/>
    </location>
</feature>
<feature type="compositionally biased region" description="Basic residues" evidence="6">
    <location>
        <begin position="542"/>
        <end position="554"/>
    </location>
</feature>
<evidence type="ECO:0000256" key="6">
    <source>
        <dbReference type="SAM" id="MobiDB-lite"/>
    </source>
</evidence>
<dbReference type="PANTHER" id="PTHR45709:SF2">
    <property type="entry name" value="LARGE SUBUNIT GTPASE 1 HOMOLOG"/>
    <property type="match status" value="1"/>
</dbReference>